<keyword evidence="3" id="KW-1185">Reference proteome</keyword>
<dbReference type="Proteomes" id="UP000812287">
    <property type="component" value="Unassembled WGS sequence"/>
</dbReference>
<gene>
    <name evidence="2" type="ORF">BT62DRAFT_1011142</name>
</gene>
<evidence type="ECO:0000256" key="1">
    <source>
        <dbReference type="SAM" id="MobiDB-lite"/>
    </source>
</evidence>
<evidence type="ECO:0000313" key="2">
    <source>
        <dbReference type="EMBL" id="KAG7441835.1"/>
    </source>
</evidence>
<dbReference type="AlphaFoldDB" id="A0A9P7VJT3"/>
<comment type="caution">
    <text evidence="2">The sequence shown here is derived from an EMBL/GenBank/DDBJ whole genome shotgun (WGS) entry which is preliminary data.</text>
</comment>
<evidence type="ECO:0000313" key="3">
    <source>
        <dbReference type="Proteomes" id="UP000812287"/>
    </source>
</evidence>
<reference evidence="2" key="1">
    <citation type="submission" date="2020-11" db="EMBL/GenBank/DDBJ databases">
        <title>Adaptations for nitrogen fixation in a non-lichenized fungal sporocarp promotes dispersal by wood-feeding termites.</title>
        <authorList>
            <consortium name="DOE Joint Genome Institute"/>
            <person name="Koch R.A."/>
            <person name="Yoon G."/>
            <person name="Arayal U."/>
            <person name="Lail K."/>
            <person name="Amirebrahimi M."/>
            <person name="Labutti K."/>
            <person name="Lipzen A."/>
            <person name="Riley R."/>
            <person name="Barry K."/>
            <person name="Henrissat B."/>
            <person name="Grigoriev I.V."/>
            <person name="Herr J.R."/>
            <person name="Aime M.C."/>
        </authorList>
    </citation>
    <scope>NUCLEOTIDE SEQUENCE</scope>
    <source>
        <strain evidence="2">MCA 3950</strain>
    </source>
</reference>
<dbReference type="GeneID" id="66100032"/>
<dbReference type="EMBL" id="MU250556">
    <property type="protein sequence ID" value="KAG7441835.1"/>
    <property type="molecule type" value="Genomic_DNA"/>
</dbReference>
<feature type="compositionally biased region" description="Low complexity" evidence="1">
    <location>
        <begin position="13"/>
        <end position="28"/>
    </location>
</feature>
<accession>A0A9P7VJT3</accession>
<protein>
    <submittedName>
        <fullName evidence="2">Uncharacterized protein</fullName>
    </submittedName>
</protein>
<dbReference type="RefSeq" id="XP_043035335.1">
    <property type="nucleotide sequence ID" value="XM_043177745.1"/>
</dbReference>
<proteinExistence type="predicted"/>
<name>A0A9P7VJT3_9AGAR</name>
<sequence>MAMSEVGPHENIGAQPLQPGLGPFLPEPTKAGTPPQGKFGYKEGRKKCESSAGYEWADSKNSRGLERKAHRRIKRSAEARARSCVIETVHRQNSPYYLLAFRNHSSCLVLQGFPPPAPNDKQCLHAKQSTSTIKRNLSTRDINANLFDAHPLVGPRLCGLERKVYWKKTHSMEAKVLSCVYAGAAPLALATCVCRHHSHTEQSASTITKVPFQQSTNMQTYPVRISLPTLADSSTI</sequence>
<feature type="region of interest" description="Disordered" evidence="1">
    <location>
        <begin position="1"/>
        <end position="44"/>
    </location>
</feature>
<organism evidence="2 3">
    <name type="scientific">Guyanagaster necrorhizus</name>
    <dbReference type="NCBI Taxonomy" id="856835"/>
    <lineage>
        <taxon>Eukaryota</taxon>
        <taxon>Fungi</taxon>
        <taxon>Dikarya</taxon>
        <taxon>Basidiomycota</taxon>
        <taxon>Agaricomycotina</taxon>
        <taxon>Agaricomycetes</taxon>
        <taxon>Agaricomycetidae</taxon>
        <taxon>Agaricales</taxon>
        <taxon>Marasmiineae</taxon>
        <taxon>Physalacriaceae</taxon>
        <taxon>Guyanagaster</taxon>
    </lineage>
</organism>